<evidence type="ECO:0000313" key="1">
    <source>
        <dbReference type="EMBL" id="MCQ4631933.1"/>
    </source>
</evidence>
<organism evidence="1 2">
    <name type="scientific">Shinella lacus</name>
    <dbReference type="NCBI Taxonomy" id="2654216"/>
    <lineage>
        <taxon>Bacteria</taxon>
        <taxon>Pseudomonadati</taxon>
        <taxon>Pseudomonadota</taxon>
        <taxon>Alphaproteobacteria</taxon>
        <taxon>Hyphomicrobiales</taxon>
        <taxon>Rhizobiaceae</taxon>
        <taxon>Shinella</taxon>
    </lineage>
</organism>
<dbReference type="SUPFAM" id="SSF158837">
    <property type="entry name" value="AGR C 984p-like"/>
    <property type="match status" value="5"/>
</dbReference>
<name>A0ABT1R9S3_9HYPH</name>
<accession>A0ABT1R9S3</accession>
<keyword evidence="2" id="KW-1185">Reference proteome</keyword>
<comment type="caution">
    <text evidence="1">The sequence shown here is derived from an EMBL/GenBank/DDBJ whole genome shotgun (WGS) entry which is preliminary data.</text>
</comment>
<gene>
    <name evidence="1" type="ORF">GB927_017920</name>
</gene>
<evidence type="ECO:0000313" key="2">
    <source>
        <dbReference type="Proteomes" id="UP000996601"/>
    </source>
</evidence>
<dbReference type="EMBL" id="WHSB02000006">
    <property type="protein sequence ID" value="MCQ4631933.1"/>
    <property type="molecule type" value="Genomic_DNA"/>
</dbReference>
<proteinExistence type="predicted"/>
<dbReference type="InterPro" id="IPR023157">
    <property type="entry name" value="AGR-C-984p-like_sf"/>
</dbReference>
<protein>
    <submittedName>
        <fullName evidence="1">DUF1217 domain-containing protein</fullName>
    </submittedName>
</protein>
<dbReference type="Pfam" id="PF06748">
    <property type="entry name" value="DUF1217"/>
    <property type="match status" value="3"/>
</dbReference>
<dbReference type="Gene3D" id="1.10.3700.10">
    <property type="entry name" value="AGR C 984p-like"/>
    <property type="match status" value="3"/>
</dbReference>
<dbReference type="InterPro" id="IPR010626">
    <property type="entry name" value="DUF1217"/>
</dbReference>
<dbReference type="RefSeq" id="WP_256118561.1">
    <property type="nucleotide sequence ID" value="NZ_WHSB02000006.1"/>
</dbReference>
<reference evidence="1" key="1">
    <citation type="submission" date="2021-07" db="EMBL/GenBank/DDBJ databases">
        <title>Shinella sp. nov., a novel member of the genus Shinella from water.</title>
        <authorList>
            <person name="Deng Y."/>
        </authorList>
    </citation>
    <scope>NUCLEOTIDE SEQUENCE</scope>
    <source>
        <strain evidence="1">CPCC 100929</strain>
    </source>
</reference>
<dbReference type="Proteomes" id="UP000996601">
    <property type="component" value="Unassembled WGS sequence"/>
</dbReference>
<sequence>MLSTYTSYNLITRDMLTSLDRTANETVNARDTAYYKETIGKVTSVDEFLDDYRLYTYAMKAHGLEEMTYAKAFMRKVLESDLSDANSFVNLLTDERYRTFANAFSFEASTAATAQTEVQLDEIIGLYSSTAANAGTAIKEETRYYDAVIDGVTSVDQLLNNDRLRNYMLTAFGINADTYSRQTIRNVLTSDLDDPNSFFNTQFGGRAADALAARQAASDALEPLELRESHLKRITKLQTDIPAMQTRITALEAEIATLSTNPNGLPAAELEEIIDGKRAEITLFQTRRAEYQTELADKQVAVADLDAVLVPRSEAAARIAALKAEIASQNGVLANVDKYQVLALAYNFESDGTAVAGTVQTDSQKTSTKELYTLSNPRVTTAAALIHRDYFESRIASITTTDEIANDPRLVSYLKVAFGLDKPAVTNLTIRNIIESDPDPNNPTSYINLFGGSDKEQYKALRAAFNFQQDGTLAPGDTPQTAAQTTTTANNYMIRYNDVDDEADELAVNRFKSQIGAVKTVQDFVGEATIYDFALKAFGLDPAKVTPLTIKNVLKSDLNDPKSYVYQLKDERYVELAKAFNFGSDGNITVPKLAQSEAEILVMSRAYVVEKSRFGTEDDRTLAEEEAKYYSVQMQKVESVKEFLADPRLVAFVLTANGIDPESVDAEFMAKIFTSDLDDPKSFVNQQADRDYRKLVASFNFNAEGLVERPDDAQIQSRRGIYETLDSYVRQKLEEEAGNDNAGVRLALYFERKAETISSPYDLLADDALFEVFKTIYQLPDEIGSADIDAQASMIERYLELEDLQDPEKVSKMIVKFAVLYDLDNQTTVDPALSVLNGTGSAGISADLMMSLAQLRTGGS</sequence>